<keyword evidence="16" id="KW-1185">Reference proteome</keyword>
<dbReference type="FunFam" id="3.40.50.11500:FF:000002">
    <property type="entry name" value="MAP kinase-activating death domain protein-like Protein"/>
    <property type="match status" value="1"/>
</dbReference>
<organism evidence="16 17">
    <name type="scientific">Pipra filicauda</name>
    <name type="common">Wire-tailed manakin</name>
    <dbReference type="NCBI Taxonomy" id="649802"/>
    <lineage>
        <taxon>Eukaryota</taxon>
        <taxon>Metazoa</taxon>
        <taxon>Chordata</taxon>
        <taxon>Craniata</taxon>
        <taxon>Vertebrata</taxon>
        <taxon>Euteleostomi</taxon>
        <taxon>Archelosauria</taxon>
        <taxon>Archosauria</taxon>
        <taxon>Dinosauria</taxon>
        <taxon>Saurischia</taxon>
        <taxon>Theropoda</taxon>
        <taxon>Coelurosauria</taxon>
        <taxon>Aves</taxon>
        <taxon>Neognathae</taxon>
        <taxon>Neoaves</taxon>
        <taxon>Telluraves</taxon>
        <taxon>Australaves</taxon>
        <taxon>Passeriformes</taxon>
        <taxon>Pipridae</taxon>
        <taxon>Pipra</taxon>
    </lineage>
</organism>
<evidence type="ECO:0000256" key="7">
    <source>
        <dbReference type="ARBA" id="ARBA00022658"/>
    </source>
</evidence>
<dbReference type="InterPro" id="IPR005113">
    <property type="entry name" value="uDENN_dom"/>
</dbReference>
<dbReference type="Gene3D" id="3.30.450.200">
    <property type="match status" value="1"/>
</dbReference>
<comment type="similarity">
    <text evidence="3">Belongs to the MADD family.</text>
</comment>
<dbReference type="InterPro" id="IPR056574">
    <property type="entry name" value="Death_MADD"/>
</dbReference>
<dbReference type="PROSITE" id="PS50211">
    <property type="entry name" value="DENN"/>
    <property type="match status" value="1"/>
</dbReference>
<feature type="region of interest" description="Disordered" evidence="14">
    <location>
        <begin position="690"/>
        <end position="722"/>
    </location>
</feature>
<keyword evidence="17" id="KW-0418">Kinase</keyword>
<feature type="compositionally biased region" description="Polar residues" evidence="14">
    <location>
        <begin position="1183"/>
        <end position="1202"/>
    </location>
</feature>
<feature type="compositionally biased region" description="Basic and acidic residues" evidence="14">
    <location>
        <begin position="1124"/>
        <end position="1140"/>
    </location>
</feature>
<keyword evidence="9" id="KW-0472">Membrane</keyword>
<accession>A0A7R5K435</accession>
<evidence type="ECO:0000256" key="2">
    <source>
        <dbReference type="ARBA" id="ARBA00004496"/>
    </source>
</evidence>
<evidence type="ECO:0000256" key="14">
    <source>
        <dbReference type="SAM" id="MobiDB-lite"/>
    </source>
</evidence>
<feature type="domain" description="UDENN" evidence="15">
    <location>
        <begin position="14"/>
        <end position="571"/>
    </location>
</feature>
<dbReference type="InterPro" id="IPR005112">
    <property type="entry name" value="dDENN_dom"/>
</dbReference>
<dbReference type="Pfam" id="PF23629">
    <property type="entry name" value="Death_MADD"/>
    <property type="match status" value="1"/>
</dbReference>
<dbReference type="GO" id="GO:0005829">
    <property type="term" value="C:cytosol"/>
    <property type="evidence" value="ECO:0007669"/>
    <property type="project" value="TreeGrafter"/>
</dbReference>
<dbReference type="GO" id="GO:0032483">
    <property type="term" value="P:regulation of Rab protein signal transduction"/>
    <property type="evidence" value="ECO:0007669"/>
    <property type="project" value="TreeGrafter"/>
</dbReference>
<proteinExistence type="inferred from homology"/>
<dbReference type="SMART" id="SM00801">
    <property type="entry name" value="dDENN"/>
    <property type="match status" value="1"/>
</dbReference>
<dbReference type="InterPro" id="IPR043153">
    <property type="entry name" value="DENN_C"/>
</dbReference>
<comment type="subcellular location">
    <subcellularLocation>
        <location evidence="1">Cell membrane</location>
    </subcellularLocation>
    <subcellularLocation>
        <location evidence="2">Cytoplasm</location>
    </subcellularLocation>
</comment>
<feature type="compositionally biased region" description="Low complexity" evidence="14">
    <location>
        <begin position="843"/>
        <end position="856"/>
    </location>
</feature>
<dbReference type="InterPro" id="IPR039980">
    <property type="entry name" value="MADD"/>
</dbReference>
<feature type="compositionally biased region" description="Polar residues" evidence="14">
    <location>
        <begin position="812"/>
        <end position="822"/>
    </location>
</feature>
<dbReference type="GO" id="GO:0005886">
    <property type="term" value="C:plasma membrane"/>
    <property type="evidence" value="ECO:0007669"/>
    <property type="project" value="UniProtKB-SubCell"/>
</dbReference>
<comment type="function">
    <text evidence="10">Guanyl-nucleotide exchange factor that regulates small GTPases of the Rab family. Converts GDP-bound inactive form of RAB27A and RAB27B to the GTP-bound active forms. Converts GDP-bound inactive form of RAB3A, RAB3C and RAB3D to the GTP-bound active forms, GTPases involved in synaptic vesicle exocytosis and vesicle secretion. Plays a role in synaptic vesicle formation and in vesicle trafficking at the neuromuscular junction. Involved in up-regulating a post-docking step of synaptic exocytosis in central synapses. Probably by binding to the motor proteins KIF1B and KIF1A, mediates motor-dependent transport of GTP-RAB3A-positive vesicles to the presynaptic nerve terminals. Plays a role in TNFA-mediated activation of the MAPK pathway, including ERK1/2. May link TNFRSF1A with MAP kinase activation. May be involved in the regulation of TNFA-induced apoptosis.</text>
</comment>
<dbReference type="InterPro" id="IPR057469">
    <property type="entry name" value="PH_MADD"/>
</dbReference>
<dbReference type="SMART" id="SM00800">
    <property type="entry name" value="uDENN"/>
    <property type="match status" value="1"/>
</dbReference>
<evidence type="ECO:0000256" key="11">
    <source>
        <dbReference type="ARBA" id="ARBA00064743"/>
    </source>
</evidence>
<feature type="region of interest" description="Disordered" evidence="14">
    <location>
        <begin position="1124"/>
        <end position="1275"/>
    </location>
</feature>
<feature type="compositionally biased region" description="Basic residues" evidence="14">
    <location>
        <begin position="163"/>
        <end position="174"/>
    </location>
</feature>
<dbReference type="GeneID" id="113987111"/>
<gene>
    <name evidence="17" type="primary">MADD</name>
</gene>
<feature type="compositionally biased region" description="Polar residues" evidence="14">
    <location>
        <begin position="148"/>
        <end position="159"/>
    </location>
</feature>
<keyword evidence="5" id="KW-1003">Cell membrane</keyword>
<dbReference type="GO" id="GO:0005085">
    <property type="term" value="F:guanyl-nucleotide exchange factor activity"/>
    <property type="evidence" value="ECO:0007669"/>
    <property type="project" value="UniProtKB-KW"/>
</dbReference>
<feature type="compositionally biased region" description="Low complexity" evidence="14">
    <location>
        <begin position="707"/>
        <end position="719"/>
    </location>
</feature>
<dbReference type="Pfam" id="PF03456">
    <property type="entry name" value="uDENN"/>
    <property type="match status" value="1"/>
</dbReference>
<feature type="compositionally biased region" description="Acidic residues" evidence="14">
    <location>
        <begin position="797"/>
        <end position="806"/>
    </location>
</feature>
<dbReference type="Proteomes" id="UP000504627">
    <property type="component" value="Unplaced"/>
</dbReference>
<feature type="region of interest" description="Disordered" evidence="14">
    <location>
        <begin position="613"/>
        <end position="641"/>
    </location>
</feature>
<dbReference type="GO" id="GO:0016301">
    <property type="term" value="F:kinase activity"/>
    <property type="evidence" value="ECO:0007669"/>
    <property type="project" value="UniProtKB-KW"/>
</dbReference>
<keyword evidence="7" id="KW-0344">Guanine-nucleotide releasing factor</keyword>
<dbReference type="GO" id="GO:0042981">
    <property type="term" value="P:regulation of apoptotic process"/>
    <property type="evidence" value="ECO:0007669"/>
    <property type="project" value="TreeGrafter"/>
</dbReference>
<dbReference type="PANTHER" id="PTHR13008:SF7">
    <property type="entry name" value="MAP KINASE-ACTIVATING DEATH DOMAIN PROTEIN"/>
    <property type="match status" value="1"/>
</dbReference>
<evidence type="ECO:0000256" key="13">
    <source>
        <dbReference type="ARBA" id="ARBA00081633"/>
    </source>
</evidence>
<feature type="region of interest" description="Disordered" evidence="14">
    <location>
        <begin position="1047"/>
        <end position="1102"/>
    </location>
</feature>
<dbReference type="InterPro" id="IPR001194">
    <property type="entry name" value="cDENN_dom"/>
</dbReference>
<keyword evidence="8" id="KW-0053">Apoptosis</keyword>
<evidence type="ECO:0000313" key="17">
    <source>
        <dbReference type="RefSeq" id="XP_039234215.1"/>
    </source>
</evidence>
<evidence type="ECO:0000256" key="4">
    <source>
        <dbReference type="ARBA" id="ARBA00017868"/>
    </source>
</evidence>
<feature type="region of interest" description="Disordered" evidence="14">
    <location>
        <begin position="106"/>
        <end position="174"/>
    </location>
</feature>
<dbReference type="InterPro" id="IPR037516">
    <property type="entry name" value="Tripartite_DENN"/>
</dbReference>
<dbReference type="Pfam" id="PF02141">
    <property type="entry name" value="DENN"/>
    <property type="match status" value="1"/>
</dbReference>
<evidence type="ECO:0000256" key="5">
    <source>
        <dbReference type="ARBA" id="ARBA00022475"/>
    </source>
</evidence>
<feature type="compositionally biased region" description="Polar residues" evidence="14">
    <location>
        <begin position="1231"/>
        <end position="1248"/>
    </location>
</feature>
<evidence type="ECO:0000256" key="10">
    <source>
        <dbReference type="ARBA" id="ARBA00060181"/>
    </source>
</evidence>
<evidence type="ECO:0000256" key="8">
    <source>
        <dbReference type="ARBA" id="ARBA00022703"/>
    </source>
</evidence>
<dbReference type="PANTHER" id="PTHR13008">
    <property type="entry name" value="MAP-KINASE ACTIVATING DEATH DOMAIN PROTEIN MADD /DENN/AEX-3 C.ELEGANS"/>
    <property type="match status" value="1"/>
</dbReference>
<feature type="region of interest" description="Disordered" evidence="14">
    <location>
        <begin position="767"/>
        <end position="858"/>
    </location>
</feature>
<dbReference type="Gene3D" id="3.40.50.11500">
    <property type="match status" value="1"/>
</dbReference>
<feature type="compositionally biased region" description="Polar residues" evidence="14">
    <location>
        <begin position="925"/>
        <end position="936"/>
    </location>
</feature>
<feature type="compositionally biased region" description="Low complexity" evidence="14">
    <location>
        <begin position="135"/>
        <end position="147"/>
    </location>
</feature>
<protein>
    <recommendedName>
        <fullName evidence="4">MAP kinase-activating death domain protein</fullName>
    </recommendedName>
    <alternativeName>
        <fullName evidence="12">Rab3 GDP/GTP exchange factor</fullName>
    </alternativeName>
    <alternativeName>
        <fullName evidence="13">Rab3 GDP/GTP exchange protein</fullName>
    </alternativeName>
</protein>
<dbReference type="GO" id="GO:0006915">
    <property type="term" value="P:apoptotic process"/>
    <property type="evidence" value="ECO:0007669"/>
    <property type="project" value="UniProtKB-KW"/>
</dbReference>
<evidence type="ECO:0000256" key="1">
    <source>
        <dbReference type="ARBA" id="ARBA00004236"/>
    </source>
</evidence>
<evidence type="ECO:0000256" key="12">
    <source>
        <dbReference type="ARBA" id="ARBA00079552"/>
    </source>
</evidence>
<evidence type="ECO:0000256" key="3">
    <source>
        <dbReference type="ARBA" id="ARBA00005978"/>
    </source>
</evidence>
<keyword evidence="6" id="KW-0963">Cytoplasm</keyword>
<feature type="region of interest" description="Disordered" evidence="14">
    <location>
        <begin position="886"/>
        <end position="936"/>
    </location>
</feature>
<dbReference type="Pfam" id="PF25328">
    <property type="entry name" value="PH_MADD"/>
    <property type="match status" value="1"/>
</dbReference>
<comment type="subunit">
    <text evidence="11">Interacts (via death domain) with TNFRSF1A (via death domain). Interacts with PIDD1. Interacts with YWHAZ. Interacts (via death domain) with KIF1B; links the motor KIF1B to Rab3-carrying vesicles in anterograde synaptic vesicle transport. Interacts with KIF1A. Interacts (via uDENN domain) with RAB3A, RAB3B, RAB3C and RAB3D; the GTP-bound form of the Rab proteins is preferred for interaction.</text>
</comment>
<keyword evidence="17" id="KW-0808">Transferase</keyword>
<sequence>MVQKKRICPRLLDYLVIIGARHPSSDSVAQTPELLRRYPLEDHADFPLPPDVVFFCQPEGCLSVRQKRMSFRDDTSFVFTLTDKDTGVIRYGICVNFYRSFQKRVPKEKGEGTGGHRGREGQKIPKSGEASAPQEEVGTESSESGSSLQAPSAESTPDVNRSPRSKRLAKGSHRSRNSTLTSLCILSHYPFFSTFRECLYTLKRLVDCCSERLLGKKLGIPRGVQRDTMWRIFTGSLLVEEKSSALLHDLREIEAWIYRLLRSPMPVAGQKRVDVEVLPHELQPALTFALPDPSRFTLVDFPLHLPLELLGVDACLQVLTCILLEHKIVLQSRDYNALSMSVMAFVAMIYPLEYMFPVIPLLPTCMASAEQLLLAPTPYIIGVPASFFLYKLDFKMPDDVWLIDLDTNRVIVPTNAESLPALPEPEASELKKHLKQALASMSLNTQPILNLEKFQEGQEVPLLLGRPQNDLQSTPSTEFNPLIYGNDVDSVDVATRVAMVRFFNSPNVLQGFQMHTRTLRLFPRPVVAFQANSFLASRPKQTPFADKLSRTQAVEYFGEWSLNPTNYAFQRIHNNMFDPALIGDKPKWYAHQLQPIHYRVYDSNSQLAEALNIPAEKETDSDPTDDSGSDSVDYDDSSSSYSSLGDFVSEMMKCDINGDTPNVDPLTHAALGDASEVEFDDFQEYSGDMDEQTMDSEHSQENNQPRSSSSTTASSSPSTVIHGANHEATDSAEIEEKLAAGFSNHLPSLPLQPSFPKISLDRRESDIAAGSMSTSEGVVRKREYDNPYFEPQYGFPTEDEDDEQEESYTPRFDQSLNGSRSQKLLRPNSLKLANDSDADSDSRASSPNSTVSNNSSEGFGGIMSFASSLYRNHSTSFSLSNLALPTKVGRDKNTPFPSLKGNRRALVDQKSSVIKHSPTVKRESPSPQGRTSNSSENQQFLKEVVHNVLDGQGVGWLNMKRVRRLLESEQLRVFVLSKLNRTIQSEEDARQDVIQDVEISRKVYKGMLDLLKCTVLSLEHSYANAGLGGMASVFGLLEIAHTHYYNKEPEKRKRSPTDGSVTPVGKDPGSSPRVEPKPAMQLPVPQIMPKPPSPAGKGPREFDTRSLKEENFIASIELWNKHQEVKKQKSLEKTRTEGMKQFDLGETDEKKSQISADSGLSLASGSQKSDFDSIPSGGPTVMVRSTSQDSEVSTVVSNSSGETLGADSDLSSNAGDGPSVENGGNLAGSRGTVSDSEIETNSATSSIFAKSHNLKQSVKDSKGSTPGRGPEDGNQRVYLYEGLLGRDKGSVWDQLEDAAMETFSMSKERSTLWDQMQFWEDAFLDAVMLEREGMGMDQGPQEMIDRYLSLGEHDRKRLEDDEDRLLATLLHNMIAYMLMIKVNKNDIRKKVRRLMGKSHIGLVHSQQINDILDKLANLNGRELPVRPSGSRHIKKQTFVVHAGTDTTGDIFFMEVCDDCIVLRSNIGTVYERWWYEKLINMTYCPKTKVLCLWRRNGQETQLNKFYTKKCRELYYCVKDSMERAAARQQSIKPGPELGGEFPVQDMKTGEGGLLQVTLEGINLKFMHSQVFIELNHIKKCNTVRGVFVLEEFVPETKEVVSHKYKTPMAHEICYSVLCLFSYVAAIRGKEAENKSKPPRPVSS</sequence>
<feature type="compositionally biased region" description="Acidic residues" evidence="14">
    <location>
        <begin position="621"/>
        <end position="636"/>
    </location>
</feature>
<evidence type="ECO:0000256" key="9">
    <source>
        <dbReference type="ARBA" id="ARBA00023136"/>
    </source>
</evidence>
<reference evidence="17" key="1">
    <citation type="submission" date="2025-08" db="UniProtKB">
        <authorList>
            <consortium name="RefSeq"/>
        </authorList>
    </citation>
    <scope>IDENTIFICATION</scope>
    <source>
        <tissue evidence="17">Muscle</tissue>
    </source>
</reference>
<dbReference type="SMART" id="SM00799">
    <property type="entry name" value="DENN"/>
    <property type="match status" value="1"/>
</dbReference>
<dbReference type="RefSeq" id="XP_039234215.1">
    <property type="nucleotide sequence ID" value="XM_039378281.1"/>
</dbReference>
<evidence type="ECO:0000259" key="15">
    <source>
        <dbReference type="PROSITE" id="PS50211"/>
    </source>
</evidence>
<feature type="compositionally biased region" description="Low complexity" evidence="14">
    <location>
        <begin position="1155"/>
        <end position="1166"/>
    </location>
</feature>
<evidence type="ECO:0000256" key="6">
    <source>
        <dbReference type="ARBA" id="ARBA00022490"/>
    </source>
</evidence>
<dbReference type="CTD" id="8567"/>
<evidence type="ECO:0000313" key="16">
    <source>
        <dbReference type="Proteomes" id="UP000504627"/>
    </source>
</evidence>
<name>A0A7R5K435_9PASS</name>